<dbReference type="AlphaFoldDB" id="A0AAQ2Y1B4"/>
<organism evidence="5 6">
    <name type="scientific">Vibrio campbellii</name>
    <dbReference type="NCBI Taxonomy" id="680"/>
    <lineage>
        <taxon>Bacteria</taxon>
        <taxon>Pseudomonadati</taxon>
        <taxon>Pseudomonadota</taxon>
        <taxon>Gammaproteobacteria</taxon>
        <taxon>Vibrionales</taxon>
        <taxon>Vibrionaceae</taxon>
        <taxon>Vibrio</taxon>
    </lineage>
</organism>
<dbReference type="CDD" id="cd14657">
    <property type="entry name" value="Imelysin_IrpA-like"/>
    <property type="match status" value="1"/>
</dbReference>
<feature type="domain" description="Imelysin-like" evidence="4">
    <location>
        <begin position="40"/>
        <end position="396"/>
    </location>
</feature>
<dbReference type="Pfam" id="PF09375">
    <property type="entry name" value="Peptidase_M75"/>
    <property type="match status" value="1"/>
</dbReference>
<dbReference type="Gene3D" id="1.20.1420.20">
    <property type="entry name" value="M75 peptidase, HXXE motif"/>
    <property type="match status" value="1"/>
</dbReference>
<comment type="subcellular location">
    <subcellularLocation>
        <location evidence="1">Cell envelope</location>
    </subcellularLocation>
</comment>
<dbReference type="GO" id="GO:0030313">
    <property type="term" value="C:cell envelope"/>
    <property type="evidence" value="ECO:0007669"/>
    <property type="project" value="UniProtKB-SubCell"/>
</dbReference>
<dbReference type="InterPro" id="IPR038352">
    <property type="entry name" value="Imelysin_sf"/>
</dbReference>
<evidence type="ECO:0000256" key="2">
    <source>
        <dbReference type="ARBA" id="ARBA00022729"/>
    </source>
</evidence>
<keyword evidence="2 3" id="KW-0732">Signal</keyword>
<sequence>MNAKTVLVQSIAASLLIASGSTVAATVTKQQVVEHYADVAHAVFADSLTTAQTLDVKIDEFLKSPSAKKLEEVKQAWLDSRVPYQQSEVFRFGNAIVDDWEGQLNAWPLDEGLIDYVAADYQYELGNEGAAANIVANTSLQIGASKLDVSKITPELIADLNEVGGSEANVASGYHAIEFLLWGQDLNGTNAGAGKRAYTDFVVGSECTNGHCDRRGEYLKAAADLLVQDLEWMEKQWSADVKGNYREELLNDSADNGLRKMLFGMGSLSLGELAGERMKVALEANSTEDEHDCFSDNTHNSHYYNEQGIYNVYTGTYKGVSGKELSGPSIADLVAQKDKKAAEEIQKQFDTTRSQVGELVTSAEKNNQHFDQLIAAGNAQGNALVNDTIMSLVAQTGAIERAANIVGIDSLSPDTADHEF</sequence>
<protein>
    <submittedName>
        <fullName evidence="5">Imelysin family protein</fullName>
    </submittedName>
</protein>
<feature type="signal peptide" evidence="3">
    <location>
        <begin position="1"/>
        <end position="24"/>
    </location>
</feature>
<gene>
    <name evidence="5" type="ORF">PUN50_06815</name>
</gene>
<proteinExistence type="predicted"/>
<dbReference type="RefSeq" id="WP_274291082.1">
    <property type="nucleotide sequence ID" value="NZ_CP117988.1"/>
</dbReference>
<accession>A0AAQ2Y1B4</accession>
<evidence type="ECO:0000256" key="1">
    <source>
        <dbReference type="ARBA" id="ARBA00004196"/>
    </source>
</evidence>
<evidence type="ECO:0000256" key="3">
    <source>
        <dbReference type="SAM" id="SignalP"/>
    </source>
</evidence>
<evidence type="ECO:0000259" key="4">
    <source>
        <dbReference type="Pfam" id="PF09375"/>
    </source>
</evidence>
<dbReference type="EMBL" id="CP117988">
    <property type="protein sequence ID" value="WDG09581.1"/>
    <property type="molecule type" value="Genomic_DNA"/>
</dbReference>
<evidence type="ECO:0000313" key="5">
    <source>
        <dbReference type="EMBL" id="WDG09581.1"/>
    </source>
</evidence>
<name>A0AAQ2Y1B4_9VIBR</name>
<reference evidence="5" key="1">
    <citation type="submission" date="2023-02" db="EMBL/GenBank/DDBJ databases">
        <title>Isolation, identification, and genome analysis of Vibrio campbellii in the Penaeus vannamei larvae stage.</title>
        <authorList>
            <person name="Huang T."/>
            <person name="Zhang B."/>
        </authorList>
    </citation>
    <scope>NUCLEOTIDE SEQUENCE</scope>
    <source>
        <strain evidence="5">20220413_1</strain>
    </source>
</reference>
<feature type="chain" id="PRO_5042871396" evidence="3">
    <location>
        <begin position="25"/>
        <end position="420"/>
    </location>
</feature>
<evidence type="ECO:0000313" key="6">
    <source>
        <dbReference type="Proteomes" id="UP001219537"/>
    </source>
</evidence>
<dbReference type="InterPro" id="IPR018976">
    <property type="entry name" value="Imelysin-like"/>
</dbReference>
<dbReference type="Proteomes" id="UP001219537">
    <property type="component" value="Chromosome 1"/>
</dbReference>